<comment type="caution">
    <text evidence="3">The sequence shown here is derived from an EMBL/GenBank/DDBJ whole genome shotgun (WGS) entry which is preliminary data.</text>
</comment>
<dbReference type="RefSeq" id="WP_109920439.1">
    <property type="nucleotide sequence ID" value="NZ_QGLF01000002.1"/>
</dbReference>
<dbReference type="Proteomes" id="UP000246077">
    <property type="component" value="Unassembled WGS sequence"/>
</dbReference>
<dbReference type="Pfam" id="PF00756">
    <property type="entry name" value="Esterase"/>
    <property type="match status" value="1"/>
</dbReference>
<dbReference type="InterPro" id="IPR052558">
    <property type="entry name" value="Siderophore_Hydrolase_D"/>
</dbReference>
<dbReference type="SUPFAM" id="SSF53474">
    <property type="entry name" value="alpha/beta-Hydrolases"/>
    <property type="match status" value="1"/>
</dbReference>
<dbReference type="Gene3D" id="3.40.50.1820">
    <property type="entry name" value="alpha/beta hydrolase"/>
    <property type="match status" value="1"/>
</dbReference>
<name>A0A317E9I9_9PROT</name>
<dbReference type="InterPro" id="IPR000801">
    <property type="entry name" value="Esterase-like"/>
</dbReference>
<keyword evidence="2 3" id="KW-0378">Hydrolase</keyword>
<dbReference type="OrthoDB" id="5523653at2"/>
<sequence length="314" mass="33913">MLLRYLHEVGRTVTRRVQHRAIGRRVARLAGDALEPLGPGLPFGEVQRFAIEGPGGRHTIYVVLPPVPVPAGGYPCLYLLDGDAWIGTALDALRAQARFPGHSGVGPVAVVAIGYPGPEPVDLGRRARDFLPPHVSARLRDRFMQGAPWHQPGGAANFLDFLTGPLSAALARRYPLDMARRALCGHSFGGYFALYALLERPGAFRSHAAISPSLWWDGESLIRSAPERIAGLPAALAGEVLIAVAEFEMAGQDDINRMLIGHARRFDEVLAASGPKGLRRRCLVLAGENHQSALTAVFSEMLRFLSGPAEETET</sequence>
<dbReference type="GO" id="GO:0016788">
    <property type="term" value="F:hydrolase activity, acting on ester bonds"/>
    <property type="evidence" value="ECO:0007669"/>
    <property type="project" value="TreeGrafter"/>
</dbReference>
<gene>
    <name evidence="3" type="ORF">DKG75_07340</name>
</gene>
<organism evidence="3 4">
    <name type="scientific">Zavarzinia compransoris</name>
    <dbReference type="NCBI Taxonomy" id="1264899"/>
    <lineage>
        <taxon>Bacteria</taxon>
        <taxon>Pseudomonadati</taxon>
        <taxon>Pseudomonadota</taxon>
        <taxon>Alphaproteobacteria</taxon>
        <taxon>Rhodospirillales</taxon>
        <taxon>Zavarziniaceae</taxon>
        <taxon>Zavarzinia</taxon>
    </lineage>
</organism>
<evidence type="ECO:0000313" key="3">
    <source>
        <dbReference type="EMBL" id="PWR21795.1"/>
    </source>
</evidence>
<evidence type="ECO:0000313" key="4">
    <source>
        <dbReference type="Proteomes" id="UP000246077"/>
    </source>
</evidence>
<dbReference type="PANTHER" id="PTHR40841:SF2">
    <property type="entry name" value="SIDEROPHORE-DEGRADING ESTERASE (EUROFUNG)"/>
    <property type="match status" value="1"/>
</dbReference>
<reference evidence="4" key="1">
    <citation type="submission" date="2018-05" db="EMBL/GenBank/DDBJ databases">
        <title>Zavarzinia sp. HR-AS.</title>
        <authorList>
            <person name="Lee Y."/>
            <person name="Jeon C.O."/>
        </authorList>
    </citation>
    <scope>NUCLEOTIDE SEQUENCE [LARGE SCALE GENOMIC DNA]</scope>
    <source>
        <strain evidence="4">DSM 1231</strain>
    </source>
</reference>
<dbReference type="AlphaFoldDB" id="A0A317E9I9"/>
<dbReference type="PANTHER" id="PTHR40841">
    <property type="entry name" value="SIDEROPHORE TRIACETYLFUSARININE C ESTERASE"/>
    <property type="match status" value="1"/>
</dbReference>
<keyword evidence="4" id="KW-1185">Reference proteome</keyword>
<proteinExistence type="inferred from homology"/>
<evidence type="ECO:0000256" key="2">
    <source>
        <dbReference type="ARBA" id="ARBA00022801"/>
    </source>
</evidence>
<protein>
    <submittedName>
        <fullName evidence="3">Alpha/beta hydrolase</fullName>
    </submittedName>
</protein>
<comment type="similarity">
    <text evidence="1">Belongs to the esterase D family.</text>
</comment>
<evidence type="ECO:0000256" key="1">
    <source>
        <dbReference type="ARBA" id="ARBA00005622"/>
    </source>
</evidence>
<accession>A0A317E9I9</accession>
<dbReference type="InterPro" id="IPR029058">
    <property type="entry name" value="AB_hydrolase_fold"/>
</dbReference>
<dbReference type="EMBL" id="QGLF01000002">
    <property type="protein sequence ID" value="PWR21795.1"/>
    <property type="molecule type" value="Genomic_DNA"/>
</dbReference>